<dbReference type="GO" id="GO:0046872">
    <property type="term" value="F:metal ion binding"/>
    <property type="evidence" value="ECO:0007669"/>
    <property type="project" value="UniProtKB-KW"/>
</dbReference>
<dbReference type="Pfam" id="PF04828">
    <property type="entry name" value="GFA"/>
    <property type="match status" value="2"/>
</dbReference>
<name>A0A167V829_9AGAM</name>
<dbReference type="STRING" id="436010.A0A167V829"/>
<dbReference type="PANTHER" id="PTHR28620:SF1">
    <property type="entry name" value="CENP-V_GFA DOMAIN-CONTAINING PROTEIN"/>
    <property type="match status" value="1"/>
</dbReference>
<dbReference type="EMBL" id="KV417892">
    <property type="protein sequence ID" value="KZP04738.1"/>
    <property type="molecule type" value="Genomic_DNA"/>
</dbReference>
<protein>
    <recommendedName>
        <fullName evidence="4">CENP-V/GFA domain-containing protein</fullName>
    </recommendedName>
</protein>
<dbReference type="PROSITE" id="PS51891">
    <property type="entry name" value="CENP_V_GFA"/>
    <property type="match status" value="2"/>
</dbReference>
<evidence type="ECO:0000256" key="1">
    <source>
        <dbReference type="ARBA" id="ARBA00005495"/>
    </source>
</evidence>
<sequence length="272" mass="29971">MSIVTPPTESELIAYKANCHCKAVTFTVRLPPLSTLELSNCNCSICTRNGYVLAYPARENVEYHTGADNLAEFRFASEKAVHRFCKTCGSSVGAEMTFGDKVSMVAVNVRLFQDVDLSTMKYKHGDRKDYGGSFQYPDFPLDSGITPSEPSLVPYHGSCQCKAVSYTTYLASLSEAEVIQCNCSICTTNGYLLAFAKMPDIAFHSGEDKLTTYTFGSHKAPHKFCQSCGSSILIDVAGLGLAHQWSMNVRMFKDVDLKDLKYKHVDGPKTLI</sequence>
<dbReference type="InterPro" id="IPR006913">
    <property type="entry name" value="CENP-V/GFA"/>
</dbReference>
<feature type="domain" description="CENP-V/GFA" evidence="4">
    <location>
        <begin position="15"/>
        <end position="131"/>
    </location>
</feature>
<dbReference type="InterPro" id="IPR052355">
    <property type="entry name" value="CENP-V-like"/>
</dbReference>
<keyword evidence="3" id="KW-0862">Zinc</keyword>
<evidence type="ECO:0000256" key="3">
    <source>
        <dbReference type="ARBA" id="ARBA00022833"/>
    </source>
</evidence>
<dbReference type="OrthoDB" id="2993351at2759"/>
<dbReference type="GO" id="GO:0016846">
    <property type="term" value="F:carbon-sulfur lyase activity"/>
    <property type="evidence" value="ECO:0007669"/>
    <property type="project" value="InterPro"/>
</dbReference>
<accession>A0A167V829</accession>
<keyword evidence="2" id="KW-0479">Metal-binding</keyword>
<dbReference type="PANTHER" id="PTHR28620">
    <property type="entry name" value="CENTROMERE PROTEIN V"/>
    <property type="match status" value="1"/>
</dbReference>
<proteinExistence type="inferred from homology"/>
<dbReference type="Proteomes" id="UP000076532">
    <property type="component" value="Unassembled WGS sequence"/>
</dbReference>
<gene>
    <name evidence="5" type="ORF">FIBSPDRAFT_878205</name>
</gene>
<reference evidence="5 6" key="1">
    <citation type="journal article" date="2016" name="Mol. Biol. Evol.">
        <title>Comparative Genomics of Early-Diverging Mushroom-Forming Fungi Provides Insights into the Origins of Lignocellulose Decay Capabilities.</title>
        <authorList>
            <person name="Nagy L.G."/>
            <person name="Riley R."/>
            <person name="Tritt A."/>
            <person name="Adam C."/>
            <person name="Daum C."/>
            <person name="Floudas D."/>
            <person name="Sun H."/>
            <person name="Yadav J.S."/>
            <person name="Pangilinan J."/>
            <person name="Larsson K.H."/>
            <person name="Matsuura K."/>
            <person name="Barry K."/>
            <person name="Labutti K."/>
            <person name="Kuo R."/>
            <person name="Ohm R.A."/>
            <person name="Bhattacharya S.S."/>
            <person name="Shirouzu T."/>
            <person name="Yoshinaga Y."/>
            <person name="Martin F.M."/>
            <person name="Grigoriev I.V."/>
            <person name="Hibbett D.S."/>
        </authorList>
    </citation>
    <scope>NUCLEOTIDE SEQUENCE [LARGE SCALE GENOMIC DNA]</scope>
    <source>
        <strain evidence="5 6">CBS 109695</strain>
    </source>
</reference>
<dbReference type="InterPro" id="IPR011057">
    <property type="entry name" value="Mss4-like_sf"/>
</dbReference>
<dbReference type="AlphaFoldDB" id="A0A167V829"/>
<evidence type="ECO:0000313" key="5">
    <source>
        <dbReference type="EMBL" id="KZP04738.1"/>
    </source>
</evidence>
<dbReference type="SUPFAM" id="SSF51316">
    <property type="entry name" value="Mss4-like"/>
    <property type="match status" value="2"/>
</dbReference>
<dbReference type="Gene3D" id="2.170.150.70">
    <property type="match status" value="2"/>
</dbReference>
<evidence type="ECO:0000256" key="2">
    <source>
        <dbReference type="ARBA" id="ARBA00022723"/>
    </source>
</evidence>
<evidence type="ECO:0000259" key="4">
    <source>
        <dbReference type="PROSITE" id="PS51891"/>
    </source>
</evidence>
<evidence type="ECO:0000313" key="6">
    <source>
        <dbReference type="Proteomes" id="UP000076532"/>
    </source>
</evidence>
<comment type="similarity">
    <text evidence="1">Belongs to the Gfa family.</text>
</comment>
<keyword evidence="6" id="KW-1185">Reference proteome</keyword>
<organism evidence="5 6">
    <name type="scientific">Athelia psychrophila</name>
    <dbReference type="NCBI Taxonomy" id="1759441"/>
    <lineage>
        <taxon>Eukaryota</taxon>
        <taxon>Fungi</taxon>
        <taxon>Dikarya</taxon>
        <taxon>Basidiomycota</taxon>
        <taxon>Agaricomycotina</taxon>
        <taxon>Agaricomycetes</taxon>
        <taxon>Agaricomycetidae</taxon>
        <taxon>Atheliales</taxon>
        <taxon>Atheliaceae</taxon>
        <taxon>Athelia</taxon>
    </lineage>
</organism>
<feature type="domain" description="CENP-V/GFA" evidence="4">
    <location>
        <begin position="155"/>
        <end position="263"/>
    </location>
</feature>